<dbReference type="GO" id="GO:0003723">
    <property type="term" value="F:RNA binding"/>
    <property type="evidence" value="ECO:0007669"/>
    <property type="project" value="UniProtKB-KW"/>
</dbReference>
<dbReference type="PANTHER" id="PTHR43051">
    <property type="entry name" value="POLYNUCLEOTIDE ADENYLYLTRANSFERASE FAMILY PROTEIN"/>
    <property type="match status" value="1"/>
</dbReference>
<evidence type="ECO:0000259" key="4">
    <source>
        <dbReference type="Pfam" id="PF01743"/>
    </source>
</evidence>
<keyword evidence="2 3" id="KW-0808">Transferase</keyword>
<comment type="similarity">
    <text evidence="1 3">Belongs to the tRNA nucleotidyltransferase/poly(A) polymerase family.</text>
</comment>
<dbReference type="GO" id="GO:0001680">
    <property type="term" value="P:tRNA 3'-terminal CCA addition"/>
    <property type="evidence" value="ECO:0007669"/>
    <property type="project" value="UniProtKB-ARBA"/>
</dbReference>
<protein>
    <recommendedName>
        <fullName evidence="4">Poly A polymerase head domain-containing protein</fullName>
    </recommendedName>
</protein>
<evidence type="ECO:0000313" key="5">
    <source>
        <dbReference type="EMBL" id="CAI9276354.1"/>
    </source>
</evidence>
<dbReference type="SUPFAM" id="SSF81301">
    <property type="entry name" value="Nucleotidyltransferase"/>
    <property type="match status" value="1"/>
</dbReference>
<dbReference type="AlphaFoldDB" id="A0AA36DYH6"/>
<sequence>MSAEKSRTENPAEDQNREPSFLLNLLRLPPYPLRSPTGLHNHQPPYVVATSTLLMPLLPPRPSIDKLMSLPTYFLKHHSIGFEAYLVGGCVRHLLVNRTPKDFDIITTADLNQVSFLKTTLFL</sequence>
<dbReference type="PANTHER" id="PTHR43051:SF1">
    <property type="entry name" value="POLYNUCLEOTIDE ADENYLYLTRANSFERASE FAMILY PROTEIN"/>
    <property type="match status" value="1"/>
</dbReference>
<evidence type="ECO:0000256" key="3">
    <source>
        <dbReference type="RuleBase" id="RU003953"/>
    </source>
</evidence>
<dbReference type="Gene3D" id="3.30.460.10">
    <property type="entry name" value="Beta Polymerase, domain 2"/>
    <property type="match status" value="1"/>
</dbReference>
<dbReference type="InterPro" id="IPR043519">
    <property type="entry name" value="NT_sf"/>
</dbReference>
<keyword evidence="3" id="KW-0694">RNA-binding</keyword>
<proteinExistence type="inferred from homology"/>
<gene>
    <name evidence="5" type="ORF">LSALG_LOCUS16337</name>
</gene>
<dbReference type="GO" id="GO:0016779">
    <property type="term" value="F:nucleotidyltransferase activity"/>
    <property type="evidence" value="ECO:0007669"/>
    <property type="project" value="InterPro"/>
</dbReference>
<name>A0AA36DYH6_LACSI</name>
<dbReference type="InterPro" id="IPR052191">
    <property type="entry name" value="tRNA_ntf/polyA_polymerase_I"/>
</dbReference>
<dbReference type="InterPro" id="IPR002646">
    <property type="entry name" value="PolA_pol_head_dom"/>
</dbReference>
<dbReference type="EMBL" id="OX465079">
    <property type="protein sequence ID" value="CAI9276354.1"/>
    <property type="molecule type" value="Genomic_DNA"/>
</dbReference>
<evidence type="ECO:0000313" key="6">
    <source>
        <dbReference type="Proteomes" id="UP001177003"/>
    </source>
</evidence>
<reference evidence="5" key="1">
    <citation type="submission" date="2023-04" db="EMBL/GenBank/DDBJ databases">
        <authorList>
            <person name="Vijverberg K."/>
            <person name="Xiong W."/>
            <person name="Schranz E."/>
        </authorList>
    </citation>
    <scope>NUCLEOTIDE SEQUENCE</scope>
</reference>
<organism evidence="5 6">
    <name type="scientific">Lactuca saligna</name>
    <name type="common">Willowleaf lettuce</name>
    <dbReference type="NCBI Taxonomy" id="75948"/>
    <lineage>
        <taxon>Eukaryota</taxon>
        <taxon>Viridiplantae</taxon>
        <taxon>Streptophyta</taxon>
        <taxon>Embryophyta</taxon>
        <taxon>Tracheophyta</taxon>
        <taxon>Spermatophyta</taxon>
        <taxon>Magnoliopsida</taxon>
        <taxon>eudicotyledons</taxon>
        <taxon>Gunneridae</taxon>
        <taxon>Pentapetalae</taxon>
        <taxon>asterids</taxon>
        <taxon>campanulids</taxon>
        <taxon>Asterales</taxon>
        <taxon>Asteraceae</taxon>
        <taxon>Cichorioideae</taxon>
        <taxon>Cichorieae</taxon>
        <taxon>Lactucinae</taxon>
        <taxon>Lactuca</taxon>
    </lineage>
</organism>
<dbReference type="Proteomes" id="UP001177003">
    <property type="component" value="Chromosome 3"/>
</dbReference>
<feature type="domain" description="Poly A polymerase head" evidence="4">
    <location>
        <begin position="84"/>
        <end position="115"/>
    </location>
</feature>
<evidence type="ECO:0000256" key="2">
    <source>
        <dbReference type="ARBA" id="ARBA00022679"/>
    </source>
</evidence>
<dbReference type="Pfam" id="PF01743">
    <property type="entry name" value="PolyA_pol"/>
    <property type="match status" value="1"/>
</dbReference>
<keyword evidence="6" id="KW-1185">Reference proteome</keyword>
<evidence type="ECO:0000256" key="1">
    <source>
        <dbReference type="ARBA" id="ARBA00007265"/>
    </source>
</evidence>
<accession>A0AA36DYH6</accession>